<dbReference type="InterPro" id="IPR011051">
    <property type="entry name" value="RmlC_Cupin_sf"/>
</dbReference>
<organism evidence="2 3">
    <name type="scientific">Frondihabitans cladoniiphilus</name>
    <dbReference type="NCBI Taxonomy" id="715785"/>
    <lineage>
        <taxon>Bacteria</taxon>
        <taxon>Bacillati</taxon>
        <taxon>Actinomycetota</taxon>
        <taxon>Actinomycetes</taxon>
        <taxon>Micrococcales</taxon>
        <taxon>Microbacteriaceae</taxon>
        <taxon>Frondihabitans</taxon>
    </lineage>
</organism>
<protein>
    <submittedName>
        <fullName evidence="2">Cupin domain-containing protein</fullName>
    </submittedName>
</protein>
<dbReference type="EMBL" id="BAABLM010000009">
    <property type="protein sequence ID" value="GAA4683046.1"/>
    <property type="molecule type" value="Genomic_DNA"/>
</dbReference>
<keyword evidence="3" id="KW-1185">Reference proteome</keyword>
<dbReference type="RefSeq" id="WP_345376822.1">
    <property type="nucleotide sequence ID" value="NZ_BAABLM010000009.1"/>
</dbReference>
<dbReference type="InterPro" id="IPR013096">
    <property type="entry name" value="Cupin_2"/>
</dbReference>
<proteinExistence type="predicted"/>
<dbReference type="Proteomes" id="UP001501295">
    <property type="component" value="Unassembled WGS sequence"/>
</dbReference>
<dbReference type="InterPro" id="IPR047263">
    <property type="entry name" value="HNL-like_cupin"/>
</dbReference>
<dbReference type="InterPro" id="IPR014710">
    <property type="entry name" value="RmlC-like_jellyroll"/>
</dbReference>
<name>A0ABP8W9U5_9MICO</name>
<gene>
    <name evidence="2" type="ORF">GCM10025780_30880</name>
</gene>
<dbReference type="PANTHER" id="PTHR43698:SF1">
    <property type="entry name" value="BLL4564 PROTEIN"/>
    <property type="match status" value="1"/>
</dbReference>
<feature type="domain" description="Cupin type-2" evidence="1">
    <location>
        <begin position="41"/>
        <end position="104"/>
    </location>
</feature>
<accession>A0ABP8W9U5</accession>
<sequence length="133" mass="14783">MERLIKPPTSKNPPTQFTGDVWVDGIARPQDDGQRASAAKVRFSPGARTNWHSHALGQTLYVTEGVGLVQNRGGEILEIRPGDSIYTLPGEEHWHGATPDDFMEHLAVMDIPDDPSTATTWLEPVTDEQYHRP</sequence>
<dbReference type="PANTHER" id="PTHR43698">
    <property type="entry name" value="RIBD C-TERMINAL DOMAIN CONTAINING PROTEIN"/>
    <property type="match status" value="1"/>
</dbReference>
<dbReference type="SUPFAM" id="SSF51182">
    <property type="entry name" value="RmlC-like cupins"/>
    <property type="match status" value="1"/>
</dbReference>
<dbReference type="CDD" id="cd02233">
    <property type="entry name" value="cupin_HNL-like"/>
    <property type="match status" value="1"/>
</dbReference>
<evidence type="ECO:0000313" key="2">
    <source>
        <dbReference type="EMBL" id="GAA4683046.1"/>
    </source>
</evidence>
<dbReference type="Gene3D" id="2.60.120.10">
    <property type="entry name" value="Jelly Rolls"/>
    <property type="match status" value="1"/>
</dbReference>
<evidence type="ECO:0000259" key="1">
    <source>
        <dbReference type="Pfam" id="PF07883"/>
    </source>
</evidence>
<dbReference type="Pfam" id="PF07883">
    <property type="entry name" value="Cupin_2"/>
    <property type="match status" value="1"/>
</dbReference>
<comment type="caution">
    <text evidence="2">The sequence shown here is derived from an EMBL/GenBank/DDBJ whole genome shotgun (WGS) entry which is preliminary data.</text>
</comment>
<evidence type="ECO:0000313" key="3">
    <source>
        <dbReference type="Proteomes" id="UP001501295"/>
    </source>
</evidence>
<reference evidence="3" key="1">
    <citation type="journal article" date="2019" name="Int. J. Syst. Evol. Microbiol.">
        <title>The Global Catalogue of Microorganisms (GCM) 10K type strain sequencing project: providing services to taxonomists for standard genome sequencing and annotation.</title>
        <authorList>
            <consortium name="The Broad Institute Genomics Platform"/>
            <consortium name="The Broad Institute Genome Sequencing Center for Infectious Disease"/>
            <person name="Wu L."/>
            <person name="Ma J."/>
        </authorList>
    </citation>
    <scope>NUCLEOTIDE SEQUENCE [LARGE SCALE GENOMIC DNA]</scope>
    <source>
        <strain evidence="3">JCM 18956</strain>
    </source>
</reference>